<dbReference type="InterPro" id="IPR043128">
    <property type="entry name" value="Rev_trsase/Diguanyl_cyclase"/>
</dbReference>
<dbReference type="SUPFAM" id="SSF56672">
    <property type="entry name" value="DNA/RNA polymerases"/>
    <property type="match status" value="1"/>
</dbReference>
<accession>A0AAF0R954</accession>
<keyword evidence="2" id="KW-1185">Reference proteome</keyword>
<organism evidence="1 2">
    <name type="scientific">Solanum verrucosum</name>
    <dbReference type="NCBI Taxonomy" id="315347"/>
    <lineage>
        <taxon>Eukaryota</taxon>
        <taxon>Viridiplantae</taxon>
        <taxon>Streptophyta</taxon>
        <taxon>Embryophyta</taxon>
        <taxon>Tracheophyta</taxon>
        <taxon>Spermatophyta</taxon>
        <taxon>Magnoliopsida</taxon>
        <taxon>eudicotyledons</taxon>
        <taxon>Gunneridae</taxon>
        <taxon>Pentapetalae</taxon>
        <taxon>asterids</taxon>
        <taxon>lamiids</taxon>
        <taxon>Solanales</taxon>
        <taxon>Solanaceae</taxon>
        <taxon>Solanoideae</taxon>
        <taxon>Solaneae</taxon>
        <taxon>Solanum</taxon>
    </lineage>
</organism>
<proteinExistence type="predicted"/>
<sequence>MKNKHPISRIDDLCDQLQEASLFSNIDLRFGYHHLKIRASDDPTTTFQTQYGHFEFLLMNEEDNDQQLRIVLQRLREEKLYAKFSKFEFWVDSVAFVGHVVSKEGIQVDIAKIEEIRGWTRLTSV</sequence>
<dbReference type="PANTHER" id="PTHR24559">
    <property type="entry name" value="TRANSPOSON TY3-I GAG-POL POLYPROTEIN"/>
    <property type="match status" value="1"/>
</dbReference>
<name>A0AAF0R954_SOLVR</name>
<dbReference type="EMBL" id="CP133618">
    <property type="protein sequence ID" value="WMV36958.1"/>
    <property type="molecule type" value="Genomic_DNA"/>
</dbReference>
<dbReference type="AlphaFoldDB" id="A0AAF0R954"/>
<protein>
    <submittedName>
        <fullName evidence="1">Uncharacterized protein</fullName>
    </submittedName>
</protein>
<dbReference type="PANTHER" id="PTHR24559:SF444">
    <property type="entry name" value="REVERSE TRANSCRIPTASE DOMAIN-CONTAINING PROTEIN"/>
    <property type="match status" value="1"/>
</dbReference>
<evidence type="ECO:0000313" key="1">
    <source>
        <dbReference type="EMBL" id="WMV36958.1"/>
    </source>
</evidence>
<gene>
    <name evidence="1" type="ORF">MTR67_030343</name>
</gene>
<dbReference type="InterPro" id="IPR053134">
    <property type="entry name" value="RNA-dir_DNA_polymerase"/>
</dbReference>
<dbReference type="Gene3D" id="3.10.10.10">
    <property type="entry name" value="HIV Type 1 Reverse Transcriptase, subunit A, domain 1"/>
    <property type="match status" value="1"/>
</dbReference>
<evidence type="ECO:0000313" key="2">
    <source>
        <dbReference type="Proteomes" id="UP001234989"/>
    </source>
</evidence>
<dbReference type="Proteomes" id="UP001234989">
    <property type="component" value="Chromosome 7"/>
</dbReference>
<dbReference type="InterPro" id="IPR043502">
    <property type="entry name" value="DNA/RNA_pol_sf"/>
</dbReference>
<reference evidence="1" key="1">
    <citation type="submission" date="2023-08" db="EMBL/GenBank/DDBJ databases">
        <title>A de novo genome assembly of Solanum verrucosum Schlechtendal, a Mexican diploid species geographically isolated from the other diploid A-genome species in potato relatives.</title>
        <authorList>
            <person name="Hosaka K."/>
        </authorList>
    </citation>
    <scope>NUCLEOTIDE SEQUENCE</scope>
    <source>
        <tissue evidence="1">Young leaves</tissue>
    </source>
</reference>
<dbReference type="Gene3D" id="3.30.70.270">
    <property type="match status" value="2"/>
</dbReference>